<reference evidence="2 3" key="1">
    <citation type="journal article" date="2012" name="PLoS Pathog.">
        <title>The genome of the obligate intracellular parasite Trachipleistophora hominis: new insights into microsporidian genome dynamics and reductive evolution.</title>
        <authorList>
            <person name="Heinz E."/>
            <person name="Williams T.A."/>
            <person name="Nakjang S."/>
            <person name="Noel C.J."/>
            <person name="Swan D.C."/>
            <person name="Goldberg A.V."/>
            <person name="Harris S.R."/>
            <person name="Weinmaier T."/>
            <person name="Markert S."/>
            <person name="Becher D."/>
            <person name="Bernhardt J."/>
            <person name="Dagan T."/>
            <person name="Hacker C."/>
            <person name="Lucocq J.M."/>
            <person name="Schweder T."/>
            <person name="Rattei T."/>
            <person name="Hall N."/>
            <person name="Hirt R.P."/>
            <person name="Embley T.M."/>
        </authorList>
    </citation>
    <scope>NUCLEOTIDE SEQUENCE [LARGE SCALE GENOMIC DNA]</scope>
</reference>
<organism evidence="2 3">
    <name type="scientific">Trachipleistophora hominis</name>
    <name type="common">Microsporidian parasite</name>
    <dbReference type="NCBI Taxonomy" id="72359"/>
    <lineage>
        <taxon>Eukaryota</taxon>
        <taxon>Fungi</taxon>
        <taxon>Fungi incertae sedis</taxon>
        <taxon>Microsporidia</taxon>
        <taxon>Pleistophoridae</taxon>
        <taxon>Trachipleistophora</taxon>
    </lineage>
</organism>
<keyword evidence="1" id="KW-0812">Transmembrane</keyword>
<keyword evidence="1" id="KW-1133">Transmembrane helix</keyword>
<proteinExistence type="predicted"/>
<name>L7JZ21_TRAHO</name>
<protein>
    <submittedName>
        <fullName evidence="2">Uncharacterized protein</fullName>
    </submittedName>
</protein>
<sequence length="100" mass="11737">MLDNSGIYHRLEIINNQKTSCLYQLNSQNIWSYGASKHLSSSYIMKHSNLIRRCRVIRIYVDMLVMDCLSISSLLIITANSLLVLNLQEIDYLERKDIQW</sequence>
<keyword evidence="1" id="KW-0472">Membrane</keyword>
<accession>L7JZ21</accession>
<dbReference type="VEuPathDB" id="MicrosporidiaDB:THOM_0409"/>
<evidence type="ECO:0000313" key="2">
    <source>
        <dbReference type="EMBL" id="ELQ76688.1"/>
    </source>
</evidence>
<dbReference type="InParanoid" id="L7JZ21"/>
<dbReference type="HOGENOM" id="CLU_2308023_0_0_1"/>
<gene>
    <name evidence="2" type="ORF">THOM_0409</name>
</gene>
<evidence type="ECO:0000313" key="3">
    <source>
        <dbReference type="Proteomes" id="UP000011185"/>
    </source>
</evidence>
<dbReference type="AlphaFoldDB" id="L7JZ21"/>
<dbReference type="Proteomes" id="UP000011185">
    <property type="component" value="Unassembled WGS sequence"/>
</dbReference>
<feature type="transmembrane region" description="Helical" evidence="1">
    <location>
        <begin position="59"/>
        <end position="85"/>
    </location>
</feature>
<keyword evidence="3" id="KW-1185">Reference proteome</keyword>
<dbReference type="EMBL" id="JH993832">
    <property type="protein sequence ID" value="ELQ76688.1"/>
    <property type="molecule type" value="Genomic_DNA"/>
</dbReference>
<evidence type="ECO:0000256" key="1">
    <source>
        <dbReference type="SAM" id="Phobius"/>
    </source>
</evidence>